<dbReference type="Proteomes" id="UP000095285">
    <property type="component" value="Unassembled WGS sequence"/>
</dbReference>
<name>A0A1I7VS60_LOALO</name>
<organism evidence="1 2">
    <name type="scientific">Loa loa</name>
    <name type="common">Eye worm</name>
    <name type="synonym">Filaria loa</name>
    <dbReference type="NCBI Taxonomy" id="7209"/>
    <lineage>
        <taxon>Eukaryota</taxon>
        <taxon>Metazoa</taxon>
        <taxon>Ecdysozoa</taxon>
        <taxon>Nematoda</taxon>
        <taxon>Chromadorea</taxon>
        <taxon>Rhabditida</taxon>
        <taxon>Spirurina</taxon>
        <taxon>Spiruromorpha</taxon>
        <taxon>Filarioidea</taxon>
        <taxon>Onchocercidae</taxon>
        <taxon>Loa</taxon>
    </lineage>
</organism>
<accession>A0A1I7VS60</accession>
<protein>
    <submittedName>
        <fullName evidence="2">Transposase</fullName>
    </submittedName>
</protein>
<evidence type="ECO:0000313" key="2">
    <source>
        <dbReference type="WBParaSite" id="EN70_5687"/>
    </source>
</evidence>
<sequence>MEIEGILKTLIHINFDDYQVIQPIDFISPNAHLQISSDDDDNQEYTPYKINTRDKLVKNLG</sequence>
<evidence type="ECO:0000313" key="1">
    <source>
        <dbReference type="Proteomes" id="UP000095285"/>
    </source>
</evidence>
<reference evidence="1" key="1">
    <citation type="submission" date="2012-04" db="EMBL/GenBank/DDBJ databases">
        <title>The Genome Sequence of Loa loa.</title>
        <authorList>
            <consortium name="The Broad Institute Genome Sequencing Platform"/>
            <consortium name="Broad Institute Genome Sequencing Center for Infectious Disease"/>
            <person name="Nutman T.B."/>
            <person name="Fink D.L."/>
            <person name="Russ C."/>
            <person name="Young S."/>
            <person name="Zeng Q."/>
            <person name="Gargeya S."/>
            <person name="Alvarado L."/>
            <person name="Berlin A."/>
            <person name="Chapman S.B."/>
            <person name="Chen Z."/>
            <person name="Freedman E."/>
            <person name="Gellesch M."/>
            <person name="Goldberg J."/>
            <person name="Griggs A."/>
            <person name="Gujja S."/>
            <person name="Heilman E.R."/>
            <person name="Heiman D."/>
            <person name="Howarth C."/>
            <person name="Mehta T."/>
            <person name="Neiman D."/>
            <person name="Pearson M."/>
            <person name="Roberts A."/>
            <person name="Saif S."/>
            <person name="Shea T."/>
            <person name="Shenoy N."/>
            <person name="Sisk P."/>
            <person name="Stolte C."/>
            <person name="Sykes S."/>
            <person name="White J."/>
            <person name="Yandava C."/>
            <person name="Haas B."/>
            <person name="Henn M.R."/>
            <person name="Nusbaum C."/>
            <person name="Birren B."/>
        </authorList>
    </citation>
    <scope>NUCLEOTIDE SEQUENCE [LARGE SCALE GENOMIC DNA]</scope>
</reference>
<dbReference type="AlphaFoldDB" id="A0A1I7VS60"/>
<dbReference type="WBParaSite" id="EN70_5687">
    <property type="protein sequence ID" value="EN70_5687"/>
    <property type="gene ID" value="EN70_5687"/>
</dbReference>
<proteinExistence type="predicted"/>
<reference evidence="2" key="2">
    <citation type="submission" date="2016-11" db="UniProtKB">
        <authorList>
            <consortium name="WormBaseParasite"/>
        </authorList>
    </citation>
    <scope>IDENTIFICATION</scope>
</reference>
<keyword evidence="1" id="KW-1185">Reference proteome</keyword>